<evidence type="ECO:0000313" key="1">
    <source>
        <dbReference type="EMBL" id="JAH76895.1"/>
    </source>
</evidence>
<dbReference type="AlphaFoldDB" id="A0A0E9VHK7"/>
<accession>A0A0E9VHK7</accession>
<protein>
    <submittedName>
        <fullName evidence="1">Uncharacterized protein</fullName>
    </submittedName>
</protein>
<name>A0A0E9VHK7_ANGAN</name>
<reference evidence="1" key="1">
    <citation type="submission" date="2014-11" db="EMBL/GenBank/DDBJ databases">
        <authorList>
            <person name="Amaro Gonzalez C."/>
        </authorList>
    </citation>
    <scope>NUCLEOTIDE SEQUENCE</scope>
</reference>
<dbReference type="EMBL" id="GBXM01031682">
    <property type="protein sequence ID" value="JAH76895.1"/>
    <property type="molecule type" value="Transcribed_RNA"/>
</dbReference>
<proteinExistence type="predicted"/>
<sequence>MSNDIILSIVRQDVSNRCVSQQSHD</sequence>
<organism evidence="1">
    <name type="scientific">Anguilla anguilla</name>
    <name type="common">European freshwater eel</name>
    <name type="synonym">Muraena anguilla</name>
    <dbReference type="NCBI Taxonomy" id="7936"/>
    <lineage>
        <taxon>Eukaryota</taxon>
        <taxon>Metazoa</taxon>
        <taxon>Chordata</taxon>
        <taxon>Craniata</taxon>
        <taxon>Vertebrata</taxon>
        <taxon>Euteleostomi</taxon>
        <taxon>Actinopterygii</taxon>
        <taxon>Neopterygii</taxon>
        <taxon>Teleostei</taxon>
        <taxon>Anguilliformes</taxon>
        <taxon>Anguillidae</taxon>
        <taxon>Anguilla</taxon>
    </lineage>
</organism>
<reference evidence="1" key="2">
    <citation type="journal article" date="2015" name="Fish Shellfish Immunol.">
        <title>Early steps in the European eel (Anguilla anguilla)-Vibrio vulnificus interaction in the gills: Role of the RtxA13 toxin.</title>
        <authorList>
            <person name="Callol A."/>
            <person name="Pajuelo D."/>
            <person name="Ebbesson L."/>
            <person name="Teles M."/>
            <person name="MacKenzie S."/>
            <person name="Amaro C."/>
        </authorList>
    </citation>
    <scope>NUCLEOTIDE SEQUENCE</scope>
</reference>